<gene>
    <name evidence="2" type="ORF">HPB48_008030</name>
</gene>
<protein>
    <submittedName>
        <fullName evidence="2">Uncharacterized protein</fullName>
    </submittedName>
</protein>
<organism evidence="2 3">
    <name type="scientific">Haemaphysalis longicornis</name>
    <name type="common">Bush tick</name>
    <dbReference type="NCBI Taxonomy" id="44386"/>
    <lineage>
        <taxon>Eukaryota</taxon>
        <taxon>Metazoa</taxon>
        <taxon>Ecdysozoa</taxon>
        <taxon>Arthropoda</taxon>
        <taxon>Chelicerata</taxon>
        <taxon>Arachnida</taxon>
        <taxon>Acari</taxon>
        <taxon>Parasitiformes</taxon>
        <taxon>Ixodida</taxon>
        <taxon>Ixodoidea</taxon>
        <taxon>Ixodidae</taxon>
        <taxon>Haemaphysalinae</taxon>
        <taxon>Haemaphysalis</taxon>
    </lineage>
</organism>
<evidence type="ECO:0000256" key="1">
    <source>
        <dbReference type="SAM" id="MobiDB-lite"/>
    </source>
</evidence>
<dbReference type="VEuPathDB" id="VectorBase:HLOH_064232"/>
<evidence type="ECO:0000313" key="2">
    <source>
        <dbReference type="EMBL" id="KAH9368304.1"/>
    </source>
</evidence>
<reference evidence="2 3" key="1">
    <citation type="journal article" date="2020" name="Cell">
        <title>Large-Scale Comparative Analyses of Tick Genomes Elucidate Their Genetic Diversity and Vector Capacities.</title>
        <authorList>
            <consortium name="Tick Genome and Microbiome Consortium (TIGMIC)"/>
            <person name="Jia N."/>
            <person name="Wang J."/>
            <person name="Shi W."/>
            <person name="Du L."/>
            <person name="Sun Y."/>
            <person name="Zhan W."/>
            <person name="Jiang J.F."/>
            <person name="Wang Q."/>
            <person name="Zhang B."/>
            <person name="Ji P."/>
            <person name="Bell-Sakyi L."/>
            <person name="Cui X.M."/>
            <person name="Yuan T.T."/>
            <person name="Jiang B.G."/>
            <person name="Yang W.F."/>
            <person name="Lam T.T."/>
            <person name="Chang Q.C."/>
            <person name="Ding S.J."/>
            <person name="Wang X.J."/>
            <person name="Zhu J.G."/>
            <person name="Ruan X.D."/>
            <person name="Zhao L."/>
            <person name="Wei J.T."/>
            <person name="Ye R.Z."/>
            <person name="Que T.C."/>
            <person name="Du C.H."/>
            <person name="Zhou Y.H."/>
            <person name="Cheng J.X."/>
            <person name="Dai P.F."/>
            <person name="Guo W.B."/>
            <person name="Han X.H."/>
            <person name="Huang E.J."/>
            <person name="Li L.F."/>
            <person name="Wei W."/>
            <person name="Gao Y.C."/>
            <person name="Liu J.Z."/>
            <person name="Shao H.Z."/>
            <person name="Wang X."/>
            <person name="Wang C.C."/>
            <person name="Yang T.C."/>
            <person name="Huo Q.B."/>
            <person name="Li W."/>
            <person name="Chen H.Y."/>
            <person name="Chen S.E."/>
            <person name="Zhou L.G."/>
            <person name="Ni X.B."/>
            <person name="Tian J.H."/>
            <person name="Sheng Y."/>
            <person name="Liu T."/>
            <person name="Pan Y.S."/>
            <person name="Xia L.Y."/>
            <person name="Li J."/>
            <person name="Zhao F."/>
            <person name="Cao W.C."/>
        </authorList>
    </citation>
    <scope>NUCLEOTIDE SEQUENCE [LARGE SCALE GENOMIC DNA]</scope>
    <source>
        <strain evidence="2">HaeL-2018</strain>
    </source>
</reference>
<feature type="region of interest" description="Disordered" evidence="1">
    <location>
        <begin position="32"/>
        <end position="66"/>
    </location>
</feature>
<dbReference type="AlphaFoldDB" id="A0A9J6G0Y9"/>
<keyword evidence="3" id="KW-1185">Reference proteome</keyword>
<accession>A0A9J6G0Y9</accession>
<proteinExistence type="predicted"/>
<name>A0A9J6G0Y9_HAELO</name>
<comment type="caution">
    <text evidence="2">The sequence shown here is derived from an EMBL/GenBank/DDBJ whole genome shotgun (WGS) entry which is preliminary data.</text>
</comment>
<dbReference type="Proteomes" id="UP000821853">
    <property type="component" value="Chromosome 2"/>
</dbReference>
<evidence type="ECO:0000313" key="3">
    <source>
        <dbReference type="Proteomes" id="UP000821853"/>
    </source>
</evidence>
<sequence>MSLPELPAVIVSWRQGNSSIFGLTENAEKKKKKVALQRGKGSAKRSGMGQTFEKPAKSVRVKGNEDEKKKNCSRQFLRHTCSTFLMSDTGTIRQSSQNSLHFSFRICFKPSVCALAACSDFSDDMAHAGPDRESAFFLDLGVGTVMLESVFSGSCQLFAFIAASSPNEAEPNGSAVSHRIKNKNECKNLSTAWNSQWLDQKCLGARYSVSYFGRNGQGRKECLVMYQREEAFREDVLERQTSGDGAFTDGFDAATRSPPYRAVPLSFVPDSRGFNASDQRSVAGESVS</sequence>
<dbReference type="EMBL" id="JABSTR010000004">
    <property type="protein sequence ID" value="KAH9368304.1"/>
    <property type="molecule type" value="Genomic_DNA"/>
</dbReference>